<dbReference type="PANTHER" id="PTHR43405:SF1">
    <property type="entry name" value="GLYCOSYL HYDROLASE DIGH"/>
    <property type="match status" value="1"/>
</dbReference>
<dbReference type="EMBL" id="BONY01000001">
    <property type="protein sequence ID" value="GIH02159.1"/>
    <property type="molecule type" value="Genomic_DNA"/>
</dbReference>
<dbReference type="Gene3D" id="2.60.40.10">
    <property type="entry name" value="Immunoglobulins"/>
    <property type="match status" value="1"/>
</dbReference>
<keyword evidence="2" id="KW-0812">Transmembrane</keyword>
<evidence type="ECO:0000313" key="5">
    <source>
        <dbReference type="Proteomes" id="UP000612899"/>
    </source>
</evidence>
<keyword evidence="5" id="KW-1185">Reference proteome</keyword>
<feature type="transmembrane region" description="Helical" evidence="2">
    <location>
        <begin position="17"/>
        <end position="37"/>
    </location>
</feature>
<organism evidence="4 5">
    <name type="scientific">Rhizocola hellebori</name>
    <dbReference type="NCBI Taxonomy" id="1392758"/>
    <lineage>
        <taxon>Bacteria</taxon>
        <taxon>Bacillati</taxon>
        <taxon>Actinomycetota</taxon>
        <taxon>Actinomycetes</taxon>
        <taxon>Micromonosporales</taxon>
        <taxon>Micromonosporaceae</taxon>
        <taxon>Rhizocola</taxon>
    </lineage>
</organism>
<dbReference type="Pfam" id="PF02638">
    <property type="entry name" value="GHL10"/>
    <property type="match status" value="1"/>
</dbReference>
<keyword evidence="1" id="KW-0732">Signal</keyword>
<dbReference type="InterPro" id="IPR052177">
    <property type="entry name" value="Divisome_Glycosyl_Hydrolase"/>
</dbReference>
<dbReference type="RefSeq" id="WP_239123162.1">
    <property type="nucleotide sequence ID" value="NZ_BONY01000001.1"/>
</dbReference>
<keyword evidence="2" id="KW-1133">Transmembrane helix</keyword>
<comment type="caution">
    <text evidence="4">The sequence shown here is derived from an EMBL/GenBank/DDBJ whole genome shotgun (WGS) entry which is preliminary data.</text>
</comment>
<dbReference type="AlphaFoldDB" id="A0A8J3Q1Z6"/>
<protein>
    <submittedName>
        <fullName evidence="4">Lipoprotein</fullName>
    </submittedName>
</protein>
<evidence type="ECO:0000256" key="2">
    <source>
        <dbReference type="SAM" id="Phobius"/>
    </source>
</evidence>
<keyword evidence="2" id="KW-0472">Membrane</keyword>
<dbReference type="GO" id="GO:0005975">
    <property type="term" value="P:carbohydrate metabolic process"/>
    <property type="evidence" value="ECO:0007669"/>
    <property type="project" value="UniProtKB-ARBA"/>
</dbReference>
<evidence type="ECO:0000313" key="4">
    <source>
        <dbReference type="EMBL" id="GIH02159.1"/>
    </source>
</evidence>
<dbReference type="PANTHER" id="PTHR43405">
    <property type="entry name" value="GLYCOSYL HYDROLASE DIGH"/>
    <property type="match status" value="1"/>
</dbReference>
<dbReference type="InterPro" id="IPR017853">
    <property type="entry name" value="GH"/>
</dbReference>
<evidence type="ECO:0000256" key="1">
    <source>
        <dbReference type="ARBA" id="ARBA00022729"/>
    </source>
</evidence>
<dbReference type="SUPFAM" id="SSF51445">
    <property type="entry name" value="(Trans)glycosidases"/>
    <property type="match status" value="1"/>
</dbReference>
<dbReference type="InterPro" id="IPR013783">
    <property type="entry name" value="Ig-like_fold"/>
</dbReference>
<reference evidence="4" key="1">
    <citation type="submission" date="2021-01" db="EMBL/GenBank/DDBJ databases">
        <title>Whole genome shotgun sequence of Rhizocola hellebori NBRC 109834.</title>
        <authorList>
            <person name="Komaki H."/>
            <person name="Tamura T."/>
        </authorList>
    </citation>
    <scope>NUCLEOTIDE SEQUENCE</scope>
    <source>
        <strain evidence="4">NBRC 109834</strain>
    </source>
</reference>
<evidence type="ECO:0000259" key="3">
    <source>
        <dbReference type="Pfam" id="PF02638"/>
    </source>
</evidence>
<gene>
    <name evidence="4" type="ORF">Rhe02_02260</name>
</gene>
<keyword evidence="4" id="KW-0449">Lipoprotein</keyword>
<dbReference type="InterPro" id="IPR003790">
    <property type="entry name" value="GHL10"/>
</dbReference>
<name>A0A8J3Q1Z6_9ACTN</name>
<sequence>MPGTHAAKSRSWHAHPAAMLGMVVLLGAVVVAGLVFVPRFVASPAKPATPADAPRMLAVAPPVTCAGRVASGQRQLRGMWLTTVSNRDWPSVPGLDEQTVKSEYRGWLDLAQKLNHNAIFVHVRPSGDAFWPSKFAPWSQWLTGRTDGQSPGWDPMAFMVAETHARNMEFHAWFNPYKAGQTGTIDGLAPNHPLRAHPDWAISYPVGSSSARVYYNPGIPQARSFVADSILEAAANYDIDGVHFDDFFYPYPSGEQDFPDEATFAQYGAGASRGDWRRQNVNLFIQDVSTRLKQLKPWVKFGVSPFGIWRNNTSDPRGSATRGLQSYDDIYADTRWWVSKGWLDYIIPQLYWHIGFDVANYAVLLPWWSAAVSGTNVQLYIGQADYRIGQKGAWADPAEIDRQLTLNREHPVSGSVHFSARQVRDDQLGAVTRYRDAHYGSPALVPVMAHLPGVRPRPPIVERAVRGDRGAVTLSWQADGDLPTSRHAVYRVDLDSQDPAQLIATMAGAPGTRSWTDQTAAPGRAYAYCVTTLDRLWNESPASPDQLAPL</sequence>
<feature type="domain" description="Glycosyl hydrolase-like 10" evidence="3">
    <location>
        <begin position="75"/>
        <end position="390"/>
    </location>
</feature>
<proteinExistence type="predicted"/>
<dbReference type="Gene3D" id="3.20.20.80">
    <property type="entry name" value="Glycosidases"/>
    <property type="match status" value="1"/>
</dbReference>
<dbReference type="Proteomes" id="UP000612899">
    <property type="component" value="Unassembled WGS sequence"/>
</dbReference>
<accession>A0A8J3Q1Z6</accession>